<dbReference type="EMBL" id="JAUNZN010000011">
    <property type="protein sequence ID" value="KAK4814469.1"/>
    <property type="molecule type" value="Genomic_DNA"/>
</dbReference>
<accession>A0AAN7MVY5</accession>
<comment type="caution">
    <text evidence="1">The sequence shown here is derived from an EMBL/GenBank/DDBJ whole genome shotgun (WGS) entry which is preliminary data.</text>
</comment>
<evidence type="ECO:0000313" key="1">
    <source>
        <dbReference type="EMBL" id="KAK4814469.1"/>
    </source>
</evidence>
<gene>
    <name evidence="1" type="ORF">QYF61_018987</name>
</gene>
<dbReference type="Proteomes" id="UP001333110">
    <property type="component" value="Unassembled WGS sequence"/>
</dbReference>
<proteinExistence type="predicted"/>
<dbReference type="PANTHER" id="PTHR33332">
    <property type="entry name" value="REVERSE TRANSCRIPTASE DOMAIN-CONTAINING PROTEIN"/>
    <property type="match status" value="1"/>
</dbReference>
<organism evidence="1 2">
    <name type="scientific">Mycteria americana</name>
    <name type="common">Wood stork</name>
    <dbReference type="NCBI Taxonomy" id="33587"/>
    <lineage>
        <taxon>Eukaryota</taxon>
        <taxon>Metazoa</taxon>
        <taxon>Chordata</taxon>
        <taxon>Craniata</taxon>
        <taxon>Vertebrata</taxon>
        <taxon>Euteleostomi</taxon>
        <taxon>Archelosauria</taxon>
        <taxon>Archosauria</taxon>
        <taxon>Dinosauria</taxon>
        <taxon>Saurischia</taxon>
        <taxon>Theropoda</taxon>
        <taxon>Coelurosauria</taxon>
        <taxon>Aves</taxon>
        <taxon>Neognathae</taxon>
        <taxon>Neoaves</taxon>
        <taxon>Aequornithes</taxon>
        <taxon>Ciconiiformes</taxon>
        <taxon>Ciconiidae</taxon>
        <taxon>Mycteria</taxon>
    </lineage>
</organism>
<keyword evidence="2" id="KW-1185">Reference proteome</keyword>
<reference evidence="1 2" key="1">
    <citation type="journal article" date="2023" name="J. Hered.">
        <title>Chromosome-level genome of the wood stork (Mycteria americana) provides insight into avian chromosome evolution.</title>
        <authorList>
            <person name="Flamio R. Jr."/>
            <person name="Ramstad K.M."/>
        </authorList>
    </citation>
    <scope>NUCLEOTIDE SEQUENCE [LARGE SCALE GENOMIC DNA]</scope>
    <source>
        <strain evidence="1">JAX WOST 10</strain>
    </source>
</reference>
<evidence type="ECO:0000313" key="2">
    <source>
        <dbReference type="Proteomes" id="UP001333110"/>
    </source>
</evidence>
<dbReference type="AlphaFoldDB" id="A0AAN7MVY5"/>
<sequence>MASGILGCIRQSIVTMSMEMIIPLYSALVRPHLEYCVQFWAPQYKRDMDILERVQRRATNMIKGLERLLYEERLRAPQLFSSEKRRLREDLINVYKYLNGGAKRTEPRYFSGVQTRGNGHKLKHRRFHLNIRKHFFTVRVTEHWHRLPREVVEPPSLEILKSCLDMVLGHLGNGLKLHQGRFRLDIRKFYFSERVIKHWNRLPREVVESSSLEVFKRRLDEVLRDMIFSYISFYPEEPAGEHGVGESESGTCGTWRARWRTCGCGFCQTLPRMARGDTELI</sequence>
<name>A0AAN7MVY5_MYCAM</name>
<protein>
    <submittedName>
        <fullName evidence="1">Uncharacterized protein</fullName>
    </submittedName>
</protein>